<evidence type="ECO:0000256" key="1">
    <source>
        <dbReference type="SAM" id="Coils"/>
    </source>
</evidence>
<name>A0A377PW49_9HELI</name>
<dbReference type="Pfam" id="PF02498">
    <property type="entry name" value="Bro-N"/>
    <property type="match status" value="1"/>
</dbReference>
<dbReference type="SMART" id="SM01040">
    <property type="entry name" value="Bro-N"/>
    <property type="match status" value="1"/>
</dbReference>
<keyword evidence="1" id="KW-0175">Coiled coil</keyword>
<evidence type="ECO:0000259" key="2">
    <source>
        <dbReference type="PROSITE" id="PS51750"/>
    </source>
</evidence>
<dbReference type="EMBL" id="UGJE01000002">
    <property type="protein sequence ID" value="STQ86740.1"/>
    <property type="molecule type" value="Genomic_DNA"/>
</dbReference>
<reference evidence="3 6" key="2">
    <citation type="submission" date="2018-06" db="EMBL/GenBank/DDBJ databases">
        <authorList>
            <consortium name="Pathogen Informatics"/>
            <person name="Doyle S."/>
        </authorList>
    </citation>
    <scope>NUCLEOTIDE SEQUENCE [LARGE SCALE GENOMIC DNA]</scope>
    <source>
        <strain evidence="3 6">NCTC12714</strain>
    </source>
</reference>
<dbReference type="InterPro" id="IPR003497">
    <property type="entry name" value="BRO_N_domain"/>
</dbReference>
<dbReference type="AlphaFoldDB" id="A0A377PW49"/>
<dbReference type="InterPro" id="IPR025246">
    <property type="entry name" value="IS30-like_HTH"/>
</dbReference>
<protein>
    <submittedName>
        <fullName evidence="4">Antirepressor, BRO family protein</fullName>
    </submittedName>
    <submittedName>
        <fullName evidence="3">Uncharacterized phage-encoded protein</fullName>
    </submittedName>
</protein>
<evidence type="ECO:0000313" key="3">
    <source>
        <dbReference type="EMBL" id="STQ86740.1"/>
    </source>
</evidence>
<accession>A0A377PW49</accession>
<dbReference type="Gene3D" id="1.10.10.60">
    <property type="entry name" value="Homeodomain-like"/>
    <property type="match status" value="1"/>
</dbReference>
<evidence type="ECO:0000313" key="5">
    <source>
        <dbReference type="Proteomes" id="UP000029922"/>
    </source>
</evidence>
<sequence>MQLQIFNHKDLGQVRVIGSNQNPLFCLADVCKVLELESVNKVANAIKAEFELGELNSSSFDTGYGIKEFSMITEPQLYFVLMRSDKPKAKPFRQWVVSEVLPSIRKRGYYLNPNIESTLISELKDSNSRKDCLKRENENLKDEVITLQRKLLNLYDRNISKELEAKVVSKHYGQRLSANEKARILSLRKEGKSIRQIGQIVQRSKSAIENVLKEGVL</sequence>
<dbReference type="Proteomes" id="UP000029922">
    <property type="component" value="Unassembled WGS sequence"/>
</dbReference>
<feature type="coiled-coil region" evidence="1">
    <location>
        <begin position="123"/>
        <end position="157"/>
    </location>
</feature>
<dbReference type="Pfam" id="PF13936">
    <property type="entry name" value="HTH_38"/>
    <property type="match status" value="1"/>
</dbReference>
<gene>
    <name evidence="4" type="ORF">LS73_003410</name>
    <name evidence="3" type="ORF">NCTC12714_01551</name>
</gene>
<proteinExistence type="predicted"/>
<dbReference type="PANTHER" id="PTHR36180">
    <property type="entry name" value="DNA-BINDING PROTEIN-RELATED-RELATED"/>
    <property type="match status" value="1"/>
</dbReference>
<evidence type="ECO:0000313" key="6">
    <source>
        <dbReference type="Proteomes" id="UP000255139"/>
    </source>
</evidence>
<reference evidence="4 5" key="1">
    <citation type="journal article" date="2014" name="Genome Announc.">
        <title>Draft genome sequences of eight enterohepatic helicobacter species isolated from both laboratory and wild rodents.</title>
        <authorList>
            <person name="Sheh A."/>
            <person name="Shen Z."/>
            <person name="Fox J.G."/>
        </authorList>
    </citation>
    <scope>NUCLEOTIDE SEQUENCE [LARGE SCALE GENOMIC DNA]</scope>
    <source>
        <strain evidence="4 5">ST1</strain>
    </source>
</reference>
<dbReference type="PROSITE" id="PS51750">
    <property type="entry name" value="BRO_N"/>
    <property type="match status" value="1"/>
</dbReference>
<organism evidence="3 6">
    <name type="scientific">Helicobacter muridarum</name>
    <dbReference type="NCBI Taxonomy" id="216"/>
    <lineage>
        <taxon>Bacteria</taxon>
        <taxon>Pseudomonadati</taxon>
        <taxon>Campylobacterota</taxon>
        <taxon>Epsilonproteobacteria</taxon>
        <taxon>Campylobacterales</taxon>
        <taxon>Helicobacteraceae</taxon>
        <taxon>Helicobacter</taxon>
    </lineage>
</organism>
<dbReference type="OrthoDB" id="5320697at2"/>
<dbReference type="STRING" id="216.LS73_05750"/>
<dbReference type="RefSeq" id="WP_104692098.1">
    <property type="nucleotide sequence ID" value="NZ_FZML01000019.1"/>
</dbReference>
<dbReference type="EMBL" id="JRPD02000004">
    <property type="protein sequence ID" value="TLE00956.1"/>
    <property type="molecule type" value="Genomic_DNA"/>
</dbReference>
<evidence type="ECO:0000313" key="4">
    <source>
        <dbReference type="EMBL" id="TLE00956.1"/>
    </source>
</evidence>
<keyword evidence="6" id="KW-1185">Reference proteome</keyword>
<dbReference type="Proteomes" id="UP000255139">
    <property type="component" value="Unassembled WGS sequence"/>
</dbReference>
<feature type="domain" description="Bro-N" evidence="2">
    <location>
        <begin position="1"/>
        <end position="108"/>
    </location>
</feature>
<dbReference type="PANTHER" id="PTHR36180:SF2">
    <property type="entry name" value="BRO FAMILY PROTEIN"/>
    <property type="match status" value="1"/>
</dbReference>